<evidence type="ECO:0000313" key="2">
    <source>
        <dbReference type="EMBL" id="MDV6233732.1"/>
    </source>
</evidence>
<accession>A0ABU4B5G4</accession>
<feature type="transmembrane region" description="Helical" evidence="1">
    <location>
        <begin position="67"/>
        <end position="94"/>
    </location>
</feature>
<sequence length="136" mass="14203">MTAPTRSRSIAAPLGVAAAAVVGAVLLHVRDPRTSAYLPCPFHALTGLWCPGCGTTRALGDLTRGDIAAAASSNVVAVVLAVGALAVWALWLRARWTGRPLELPRFNRPTVIVLIAVLTVFTVVRNTPWGSAIAPT</sequence>
<proteinExistence type="predicted"/>
<keyword evidence="1" id="KW-0472">Membrane</keyword>
<dbReference type="InterPro" id="IPR021215">
    <property type="entry name" value="DUF2752"/>
</dbReference>
<evidence type="ECO:0000313" key="3">
    <source>
        <dbReference type="Proteomes" id="UP001185899"/>
    </source>
</evidence>
<keyword evidence="1" id="KW-1133">Transmembrane helix</keyword>
<name>A0ABU4B5G4_9NOCA</name>
<reference evidence="2 3" key="1">
    <citation type="submission" date="2023-10" db="EMBL/GenBank/DDBJ databases">
        <title>Development of a sustainable strategy for remediation of hydrocarbon-contaminated territories based on the waste exchange concept.</title>
        <authorList>
            <person name="Krivoruchko A."/>
        </authorList>
    </citation>
    <scope>NUCLEOTIDE SEQUENCE [LARGE SCALE GENOMIC DNA]</scope>
    <source>
        <strain evidence="2 3">IEGM 1322</strain>
    </source>
</reference>
<feature type="transmembrane region" description="Helical" evidence="1">
    <location>
        <begin position="106"/>
        <end position="124"/>
    </location>
</feature>
<dbReference type="RefSeq" id="WP_317549766.1">
    <property type="nucleotide sequence ID" value="NZ_JAWLKE010000012.1"/>
</dbReference>
<evidence type="ECO:0000256" key="1">
    <source>
        <dbReference type="SAM" id="Phobius"/>
    </source>
</evidence>
<keyword evidence="1" id="KW-0812">Transmembrane</keyword>
<dbReference type="Pfam" id="PF10825">
    <property type="entry name" value="DUF2752"/>
    <property type="match status" value="1"/>
</dbReference>
<gene>
    <name evidence="2" type="ORF">R3P95_24550</name>
</gene>
<comment type="caution">
    <text evidence="2">The sequence shown here is derived from an EMBL/GenBank/DDBJ whole genome shotgun (WGS) entry which is preliminary data.</text>
</comment>
<dbReference type="EMBL" id="JAWLKE010000012">
    <property type="protein sequence ID" value="MDV6233732.1"/>
    <property type="molecule type" value="Genomic_DNA"/>
</dbReference>
<organism evidence="2 3">
    <name type="scientific">Rhodococcus cercidiphylli</name>
    <dbReference type="NCBI Taxonomy" id="489916"/>
    <lineage>
        <taxon>Bacteria</taxon>
        <taxon>Bacillati</taxon>
        <taxon>Actinomycetota</taxon>
        <taxon>Actinomycetes</taxon>
        <taxon>Mycobacteriales</taxon>
        <taxon>Nocardiaceae</taxon>
        <taxon>Rhodococcus</taxon>
    </lineage>
</organism>
<keyword evidence="3" id="KW-1185">Reference proteome</keyword>
<feature type="transmembrane region" description="Helical" evidence="1">
    <location>
        <begin position="12"/>
        <end position="29"/>
    </location>
</feature>
<dbReference type="Proteomes" id="UP001185899">
    <property type="component" value="Unassembled WGS sequence"/>
</dbReference>
<protein>
    <submittedName>
        <fullName evidence="2">DUF2752 domain-containing protein</fullName>
    </submittedName>
</protein>